<feature type="chain" id="PRO_5011112804" description="DUF4198 domain-containing protein" evidence="1">
    <location>
        <begin position="28"/>
        <end position="274"/>
    </location>
</feature>
<organism evidence="2 3">
    <name type="scientific">Pacificimonas flava</name>
    <dbReference type="NCBI Taxonomy" id="1234595"/>
    <lineage>
        <taxon>Bacteria</taxon>
        <taxon>Pseudomonadati</taxon>
        <taxon>Pseudomonadota</taxon>
        <taxon>Alphaproteobacteria</taxon>
        <taxon>Sphingomonadales</taxon>
        <taxon>Sphingosinicellaceae</taxon>
        <taxon>Pacificimonas</taxon>
    </lineage>
</organism>
<reference evidence="3" key="1">
    <citation type="submission" date="2017-05" db="EMBL/GenBank/DDBJ databases">
        <authorList>
            <person name="Lin X."/>
        </authorList>
    </citation>
    <scope>NUCLEOTIDE SEQUENCE [LARGE SCALE GENOMIC DNA]</scope>
    <source>
        <strain evidence="3">JLT2012</strain>
    </source>
</reference>
<protein>
    <recommendedName>
        <fullName evidence="4">DUF4198 domain-containing protein</fullName>
    </recommendedName>
</protein>
<keyword evidence="1" id="KW-0732">Signal</keyword>
<evidence type="ECO:0000256" key="1">
    <source>
        <dbReference type="SAM" id="SignalP"/>
    </source>
</evidence>
<dbReference type="Proteomes" id="UP000198462">
    <property type="component" value="Unassembled WGS sequence"/>
</dbReference>
<dbReference type="InterPro" id="IPR019613">
    <property type="entry name" value="DUF4198"/>
</dbReference>
<evidence type="ECO:0000313" key="2">
    <source>
        <dbReference type="EMBL" id="OWV31885.1"/>
    </source>
</evidence>
<keyword evidence="3" id="KW-1185">Reference proteome</keyword>
<feature type="signal peptide" evidence="1">
    <location>
        <begin position="1"/>
        <end position="27"/>
    </location>
</feature>
<dbReference type="OrthoDB" id="5943at2"/>
<gene>
    <name evidence="2" type="ORF">B5C34_15405</name>
</gene>
<dbReference type="RefSeq" id="WP_088713679.1">
    <property type="nucleotide sequence ID" value="NZ_NFZT01000007.1"/>
</dbReference>
<sequence length="274" mass="29603">MTFKRKLLSLAAALPAAALLTAAPADAHRRWLLPSATVLSGDSELVTVDAAASNGLFLFEHRPLGLDSLTIVGPDGQPVEPKVIGSGDYRSVFDLPLTQQGTYRIALANDGVMGFYMLNGERQRWRGSRAEIETAIPAEATEVRISENAGRTETFVTLGAPSDDALQPTQRGLEMIPVTHPNDLVTGEPAQMRFLHNGQPAANMEVEFVKGGTRYRDTPGVQTLTTDADGMVELLVEEPGYYYVEAGTQSDAADDPQIDSRRASYTAVLEFLPL</sequence>
<dbReference type="EMBL" id="NFZT01000007">
    <property type="protein sequence ID" value="OWV31885.1"/>
    <property type="molecule type" value="Genomic_DNA"/>
</dbReference>
<evidence type="ECO:0008006" key="4">
    <source>
        <dbReference type="Google" id="ProtNLM"/>
    </source>
</evidence>
<dbReference type="Pfam" id="PF10670">
    <property type="entry name" value="DUF4198"/>
    <property type="match status" value="1"/>
</dbReference>
<proteinExistence type="predicted"/>
<comment type="caution">
    <text evidence="2">The sequence shown here is derived from an EMBL/GenBank/DDBJ whole genome shotgun (WGS) entry which is preliminary data.</text>
</comment>
<dbReference type="AlphaFoldDB" id="A0A219B0N5"/>
<name>A0A219B0N5_9SPHN</name>
<accession>A0A219B0N5</accession>
<evidence type="ECO:0000313" key="3">
    <source>
        <dbReference type="Proteomes" id="UP000198462"/>
    </source>
</evidence>